<evidence type="ECO:0000259" key="12">
    <source>
        <dbReference type="PROSITE" id="PS50071"/>
    </source>
</evidence>
<proteinExistence type="predicted"/>
<protein>
    <recommendedName>
        <fullName evidence="12">Homeobox domain-containing protein</fullName>
    </recommendedName>
</protein>
<evidence type="ECO:0000256" key="6">
    <source>
        <dbReference type="ARBA" id="ARBA00023155"/>
    </source>
</evidence>
<keyword evidence="2" id="KW-0217">Developmental protein</keyword>
<feature type="region of interest" description="Disordered" evidence="11">
    <location>
        <begin position="1"/>
        <end position="103"/>
    </location>
</feature>
<reference evidence="13 14" key="1">
    <citation type="submission" date="2023-04" db="EMBL/GenBank/DDBJ databases">
        <title>Genome of Basidiobolus ranarum AG-B5.</title>
        <authorList>
            <person name="Stajich J.E."/>
            <person name="Carter-House D."/>
            <person name="Gryganskyi A."/>
        </authorList>
    </citation>
    <scope>NUCLEOTIDE SEQUENCE [LARGE SCALE GENOMIC DNA]</scope>
    <source>
        <strain evidence="13 14">AG-B5</strain>
    </source>
</reference>
<evidence type="ECO:0000256" key="1">
    <source>
        <dbReference type="ARBA" id="ARBA00004123"/>
    </source>
</evidence>
<name>A0ABR2WML2_9FUNG</name>
<keyword evidence="6 9" id="KW-0371">Homeobox</keyword>
<keyword evidence="14" id="KW-1185">Reference proteome</keyword>
<evidence type="ECO:0000256" key="9">
    <source>
        <dbReference type="PROSITE-ProRule" id="PRU00108"/>
    </source>
</evidence>
<feature type="compositionally biased region" description="Polar residues" evidence="11">
    <location>
        <begin position="217"/>
        <end position="245"/>
    </location>
</feature>
<feature type="compositionally biased region" description="Polar residues" evidence="11">
    <location>
        <begin position="34"/>
        <end position="56"/>
    </location>
</feature>
<dbReference type="Proteomes" id="UP001479436">
    <property type="component" value="Unassembled WGS sequence"/>
</dbReference>
<evidence type="ECO:0000256" key="5">
    <source>
        <dbReference type="ARBA" id="ARBA00023125"/>
    </source>
</evidence>
<evidence type="ECO:0000256" key="10">
    <source>
        <dbReference type="RuleBase" id="RU000682"/>
    </source>
</evidence>
<evidence type="ECO:0000256" key="4">
    <source>
        <dbReference type="ARBA" id="ARBA00023015"/>
    </source>
</evidence>
<dbReference type="Pfam" id="PF00046">
    <property type="entry name" value="Homeodomain"/>
    <property type="match status" value="1"/>
</dbReference>
<comment type="subcellular location">
    <subcellularLocation>
        <location evidence="1 9 10">Nucleus</location>
    </subcellularLocation>
</comment>
<feature type="compositionally biased region" description="Polar residues" evidence="11">
    <location>
        <begin position="189"/>
        <end position="208"/>
    </location>
</feature>
<evidence type="ECO:0000313" key="13">
    <source>
        <dbReference type="EMBL" id="KAK9762741.1"/>
    </source>
</evidence>
<accession>A0ABR2WML2</accession>
<feature type="compositionally biased region" description="Basic and acidic residues" evidence="11">
    <location>
        <begin position="59"/>
        <end position="73"/>
    </location>
</feature>
<comment type="caution">
    <text evidence="13">The sequence shown here is derived from an EMBL/GenBank/DDBJ whole genome shotgun (WGS) entry which is preliminary data.</text>
</comment>
<dbReference type="InterPro" id="IPR001356">
    <property type="entry name" value="HD"/>
</dbReference>
<evidence type="ECO:0000313" key="14">
    <source>
        <dbReference type="Proteomes" id="UP001479436"/>
    </source>
</evidence>
<feature type="compositionally biased region" description="Polar residues" evidence="11">
    <location>
        <begin position="293"/>
        <end position="311"/>
    </location>
</feature>
<evidence type="ECO:0000256" key="3">
    <source>
        <dbReference type="ARBA" id="ARBA00022782"/>
    </source>
</evidence>
<dbReference type="PANTHER" id="PTHR45793:SF22">
    <property type="entry name" value="CONE-ROD HOMEOBOX PROTEIN"/>
    <property type="match status" value="1"/>
</dbReference>
<feature type="domain" description="Homeobox" evidence="12">
    <location>
        <begin position="123"/>
        <end position="183"/>
    </location>
</feature>
<keyword evidence="3" id="KW-0221">Differentiation</keyword>
<feature type="DNA-binding region" description="Homeobox" evidence="9">
    <location>
        <begin position="125"/>
        <end position="184"/>
    </location>
</feature>
<dbReference type="SUPFAM" id="SSF46689">
    <property type="entry name" value="Homeodomain-like"/>
    <property type="match status" value="1"/>
</dbReference>
<feature type="compositionally biased region" description="Basic residues" evidence="11">
    <location>
        <begin position="418"/>
        <end position="429"/>
    </location>
</feature>
<keyword evidence="8 9" id="KW-0539">Nucleus</keyword>
<sequence length="429" mass="47447">MTPSDSKSTGQSEKVIRHHPASLTALLNPEPESNGCNIPYNSVDARSSPTGPTFSVNGDDFREGKKLKNKSKEFNPFSTTGRGGDHNRGEFSSTRSVSSNGSTISTFTTFPFTTVTVTPHQPGQSQAKRKKITPEQLEDLLAMFEKTDSPSFDIREKLAKKLNMTNREIQVWFQNRRAKVNRERLEAANRQSNQKQGKKSSPANQRISASAKEEANNKSTPAHTYPSSQYLRYQNEPPSESQPNYKQRIPPPIKVVSPTFNMLPSPISPYGQSLSPLSQSRFSMQTLLSPLKSATSSVPGLSSPRWNSPTRDSLLMTPTSDQHSSSSTSFKFVPQNTSEAGLHEHPQTLEPQVYLGEVSPVTTFFATTYSSVQPPNCELTTLKPLRKRAFSMGHVDTNSMDVLALVAVNESSKTPAQNHKRSNSANWKK</sequence>
<dbReference type="PROSITE" id="PS50071">
    <property type="entry name" value="HOMEOBOX_2"/>
    <property type="match status" value="1"/>
</dbReference>
<feature type="region of interest" description="Disordered" evidence="11">
    <location>
        <begin position="410"/>
        <end position="429"/>
    </location>
</feature>
<dbReference type="InterPro" id="IPR009057">
    <property type="entry name" value="Homeodomain-like_sf"/>
</dbReference>
<keyword evidence="4" id="KW-0805">Transcription regulation</keyword>
<dbReference type="Gene3D" id="1.10.10.60">
    <property type="entry name" value="Homeodomain-like"/>
    <property type="match status" value="1"/>
</dbReference>
<dbReference type="PANTHER" id="PTHR45793">
    <property type="entry name" value="HOMEOBOX PROTEIN"/>
    <property type="match status" value="1"/>
</dbReference>
<keyword evidence="5 9" id="KW-0238">DNA-binding</keyword>
<gene>
    <name evidence="13" type="ORF">K7432_011234</name>
</gene>
<feature type="compositionally biased region" description="Low complexity" evidence="11">
    <location>
        <begin position="317"/>
        <end position="329"/>
    </location>
</feature>
<feature type="compositionally biased region" description="Polar residues" evidence="11">
    <location>
        <begin position="1"/>
        <end position="12"/>
    </location>
</feature>
<evidence type="ECO:0000256" key="7">
    <source>
        <dbReference type="ARBA" id="ARBA00023163"/>
    </source>
</evidence>
<evidence type="ECO:0000256" key="11">
    <source>
        <dbReference type="SAM" id="MobiDB-lite"/>
    </source>
</evidence>
<dbReference type="EMBL" id="JASJQH010000847">
    <property type="protein sequence ID" value="KAK9762741.1"/>
    <property type="molecule type" value="Genomic_DNA"/>
</dbReference>
<dbReference type="CDD" id="cd00086">
    <property type="entry name" value="homeodomain"/>
    <property type="match status" value="1"/>
</dbReference>
<dbReference type="PROSITE" id="PS00027">
    <property type="entry name" value="HOMEOBOX_1"/>
    <property type="match status" value="1"/>
</dbReference>
<dbReference type="SMART" id="SM00389">
    <property type="entry name" value="HOX"/>
    <property type="match status" value="1"/>
</dbReference>
<feature type="compositionally biased region" description="Low complexity" evidence="11">
    <location>
        <begin position="92"/>
        <end position="103"/>
    </location>
</feature>
<feature type="region of interest" description="Disordered" evidence="11">
    <location>
        <begin position="187"/>
        <end position="251"/>
    </location>
</feature>
<keyword evidence="7" id="KW-0804">Transcription</keyword>
<dbReference type="InterPro" id="IPR017970">
    <property type="entry name" value="Homeobox_CS"/>
</dbReference>
<organism evidence="13 14">
    <name type="scientific">Basidiobolus ranarum</name>
    <dbReference type="NCBI Taxonomy" id="34480"/>
    <lineage>
        <taxon>Eukaryota</taxon>
        <taxon>Fungi</taxon>
        <taxon>Fungi incertae sedis</taxon>
        <taxon>Zoopagomycota</taxon>
        <taxon>Entomophthoromycotina</taxon>
        <taxon>Basidiobolomycetes</taxon>
        <taxon>Basidiobolales</taxon>
        <taxon>Basidiobolaceae</taxon>
        <taxon>Basidiobolus</taxon>
    </lineage>
</organism>
<evidence type="ECO:0000256" key="8">
    <source>
        <dbReference type="ARBA" id="ARBA00023242"/>
    </source>
</evidence>
<evidence type="ECO:0000256" key="2">
    <source>
        <dbReference type="ARBA" id="ARBA00022473"/>
    </source>
</evidence>
<feature type="region of interest" description="Disordered" evidence="11">
    <location>
        <begin position="293"/>
        <end position="332"/>
    </location>
</feature>